<feature type="domain" description="NAD-dependent epimerase/dehydratase" evidence="1">
    <location>
        <begin position="5"/>
        <end position="221"/>
    </location>
</feature>
<protein>
    <submittedName>
        <fullName evidence="2">Nucleoside-diphosphate-sugar epimerase</fullName>
    </submittedName>
</protein>
<reference evidence="3" key="1">
    <citation type="submission" date="2016-10" db="EMBL/GenBank/DDBJ databases">
        <authorList>
            <person name="Varghese N."/>
            <person name="Submissions S."/>
        </authorList>
    </citation>
    <scope>NUCLEOTIDE SEQUENCE [LARGE SCALE GENOMIC DNA]</scope>
    <source>
        <strain evidence="3">CGMCC 1.6294</strain>
    </source>
</reference>
<dbReference type="Pfam" id="PF01370">
    <property type="entry name" value="Epimerase"/>
    <property type="match status" value="1"/>
</dbReference>
<proteinExistence type="predicted"/>
<evidence type="ECO:0000259" key="1">
    <source>
        <dbReference type="Pfam" id="PF01370"/>
    </source>
</evidence>
<dbReference type="PANTHER" id="PTHR43245:SF58">
    <property type="entry name" value="BLL5923 PROTEIN"/>
    <property type="match status" value="1"/>
</dbReference>
<accession>A0A1I6GJ21</accession>
<dbReference type="AlphaFoldDB" id="A0A1I6GJ21"/>
<name>A0A1I6GJ21_9GAMM</name>
<gene>
    <name evidence="2" type="ORF">SAMN04488073_0933</name>
</gene>
<dbReference type="InterPro" id="IPR036291">
    <property type="entry name" value="NAD(P)-bd_dom_sf"/>
</dbReference>
<organism evidence="2 3">
    <name type="scientific">Marinobacter gudaonensis</name>
    <dbReference type="NCBI Taxonomy" id="375760"/>
    <lineage>
        <taxon>Bacteria</taxon>
        <taxon>Pseudomonadati</taxon>
        <taxon>Pseudomonadota</taxon>
        <taxon>Gammaproteobacteria</taxon>
        <taxon>Pseudomonadales</taxon>
        <taxon>Marinobacteraceae</taxon>
        <taxon>Marinobacter</taxon>
    </lineage>
</organism>
<dbReference type="Proteomes" id="UP000199290">
    <property type="component" value="Unassembled WGS sequence"/>
</dbReference>
<sequence>MPERILVTGANGFVGKALCQHLVAHGYRVRGVVRGNQRPVAGVEYAPIHDLASVTRAEWASMLDDVHVVIHCAALVHQMNGVADPDAYYRINTAATALLAEAAADAGVRRFVFLSTVKVLGEFTEPGRPFRADDPPNPRYDYARSKWLAEQALTAVGDRTGMEAVILRPPLIYGPGVGGNFDSLMRLVKKGVPLPLGAIRNKRSLLAIGNLLDVCEQCIQRSQPLSGTFLVSDGTDVSTAELVSALARSQGIRVWMVPIPVTLMRMAGWFLGRKEAIDRLVGNLQVDIQALCDALEWKPKRTMANELDTIRGDWGDRV</sequence>
<dbReference type="PANTHER" id="PTHR43245">
    <property type="entry name" value="BIFUNCTIONAL POLYMYXIN RESISTANCE PROTEIN ARNA"/>
    <property type="match status" value="1"/>
</dbReference>
<evidence type="ECO:0000313" key="3">
    <source>
        <dbReference type="Proteomes" id="UP000199290"/>
    </source>
</evidence>
<dbReference type="STRING" id="375760.SAMN04488073_0933"/>
<dbReference type="Gene3D" id="3.40.50.720">
    <property type="entry name" value="NAD(P)-binding Rossmann-like Domain"/>
    <property type="match status" value="1"/>
</dbReference>
<dbReference type="InterPro" id="IPR001509">
    <property type="entry name" value="Epimerase_deHydtase"/>
</dbReference>
<evidence type="ECO:0000313" key="2">
    <source>
        <dbReference type="EMBL" id="SFR42195.1"/>
    </source>
</evidence>
<dbReference type="InterPro" id="IPR050177">
    <property type="entry name" value="Lipid_A_modif_metabolic_enz"/>
</dbReference>
<keyword evidence="3" id="KW-1185">Reference proteome</keyword>
<dbReference type="SUPFAM" id="SSF51735">
    <property type="entry name" value="NAD(P)-binding Rossmann-fold domains"/>
    <property type="match status" value="1"/>
</dbReference>
<dbReference type="EMBL" id="FOYV01000001">
    <property type="protein sequence ID" value="SFR42195.1"/>
    <property type="molecule type" value="Genomic_DNA"/>
</dbReference>